<dbReference type="Proteomes" id="UP000499080">
    <property type="component" value="Unassembled WGS sequence"/>
</dbReference>
<proteinExistence type="predicted"/>
<dbReference type="EMBL" id="BGPR01005630">
    <property type="protein sequence ID" value="GBN11964.1"/>
    <property type="molecule type" value="Genomic_DNA"/>
</dbReference>
<evidence type="ECO:0000313" key="1">
    <source>
        <dbReference type="EMBL" id="GBN11964.1"/>
    </source>
</evidence>
<organism evidence="1 2">
    <name type="scientific">Araneus ventricosus</name>
    <name type="common">Orbweaver spider</name>
    <name type="synonym">Epeira ventricosa</name>
    <dbReference type="NCBI Taxonomy" id="182803"/>
    <lineage>
        <taxon>Eukaryota</taxon>
        <taxon>Metazoa</taxon>
        <taxon>Ecdysozoa</taxon>
        <taxon>Arthropoda</taxon>
        <taxon>Chelicerata</taxon>
        <taxon>Arachnida</taxon>
        <taxon>Araneae</taxon>
        <taxon>Araneomorphae</taxon>
        <taxon>Entelegynae</taxon>
        <taxon>Araneoidea</taxon>
        <taxon>Araneidae</taxon>
        <taxon>Araneus</taxon>
    </lineage>
</organism>
<comment type="caution">
    <text evidence="1">The sequence shown here is derived from an EMBL/GenBank/DDBJ whole genome shotgun (WGS) entry which is preliminary data.</text>
</comment>
<evidence type="ECO:0000313" key="2">
    <source>
        <dbReference type="Proteomes" id="UP000499080"/>
    </source>
</evidence>
<gene>
    <name evidence="1" type="ORF">AVEN_214630_1</name>
</gene>
<protein>
    <submittedName>
        <fullName evidence="1">Uncharacterized protein</fullName>
    </submittedName>
</protein>
<reference evidence="1 2" key="1">
    <citation type="journal article" date="2019" name="Sci. Rep.">
        <title>Orb-weaving spider Araneus ventricosus genome elucidates the spidroin gene catalogue.</title>
        <authorList>
            <person name="Kono N."/>
            <person name="Nakamura H."/>
            <person name="Ohtoshi R."/>
            <person name="Moran D.A.P."/>
            <person name="Shinohara A."/>
            <person name="Yoshida Y."/>
            <person name="Fujiwara M."/>
            <person name="Mori M."/>
            <person name="Tomita M."/>
            <person name="Arakawa K."/>
        </authorList>
    </citation>
    <scope>NUCLEOTIDE SEQUENCE [LARGE SCALE GENOMIC DNA]</scope>
</reference>
<name>A0A4Y2LBV9_ARAVE</name>
<dbReference type="AlphaFoldDB" id="A0A4Y2LBV9"/>
<sequence length="108" mass="12123">MNVKTYSHHHPFTFGLNETKKQLSLPQSKSNGNLPSQIHSLNGAWTLSAALTKTNSRLGLDESSTPPRIHACLHKDRQTIYPTPLLWIQARKLLSGRNSFVRDDSCTL</sequence>
<keyword evidence="2" id="KW-1185">Reference proteome</keyword>
<accession>A0A4Y2LBV9</accession>